<dbReference type="EMBL" id="CAJNOJ010000197">
    <property type="protein sequence ID" value="CAF1277228.1"/>
    <property type="molecule type" value="Genomic_DNA"/>
</dbReference>
<dbReference type="EMBL" id="CAJNOR010004453">
    <property type="protein sequence ID" value="CAF1503478.1"/>
    <property type="molecule type" value="Genomic_DNA"/>
</dbReference>
<protein>
    <recommendedName>
        <fullName evidence="1">G domain-containing protein</fullName>
    </recommendedName>
</protein>
<reference evidence="3" key="1">
    <citation type="submission" date="2021-02" db="EMBL/GenBank/DDBJ databases">
        <authorList>
            <person name="Nowell W R."/>
        </authorList>
    </citation>
    <scope>NUCLEOTIDE SEQUENCE</scope>
</reference>
<dbReference type="Pfam" id="PF01926">
    <property type="entry name" value="MMR_HSR1"/>
    <property type="match status" value="1"/>
</dbReference>
<dbReference type="Proteomes" id="UP000663852">
    <property type="component" value="Unassembled WGS sequence"/>
</dbReference>
<dbReference type="OrthoDB" id="10005812at2759"/>
<accession>A0A815TGJ0</accession>
<dbReference type="SUPFAM" id="SSF52540">
    <property type="entry name" value="P-loop containing nucleoside triphosphate hydrolases"/>
    <property type="match status" value="1"/>
</dbReference>
<evidence type="ECO:0000259" key="1">
    <source>
        <dbReference type="Pfam" id="PF01926"/>
    </source>
</evidence>
<organism evidence="3 4">
    <name type="scientific">Adineta ricciae</name>
    <name type="common">Rotifer</name>
    <dbReference type="NCBI Taxonomy" id="249248"/>
    <lineage>
        <taxon>Eukaryota</taxon>
        <taxon>Metazoa</taxon>
        <taxon>Spiralia</taxon>
        <taxon>Gnathifera</taxon>
        <taxon>Rotifera</taxon>
        <taxon>Eurotatoria</taxon>
        <taxon>Bdelloidea</taxon>
        <taxon>Adinetida</taxon>
        <taxon>Adinetidae</taxon>
        <taxon>Adineta</taxon>
    </lineage>
</organism>
<feature type="domain" description="G" evidence="1">
    <location>
        <begin position="11"/>
        <end position="82"/>
    </location>
</feature>
<proteinExistence type="predicted"/>
<dbReference type="CDD" id="cd00882">
    <property type="entry name" value="Ras_like_GTPase"/>
    <property type="match status" value="1"/>
</dbReference>
<evidence type="ECO:0000313" key="2">
    <source>
        <dbReference type="EMBL" id="CAF1277228.1"/>
    </source>
</evidence>
<dbReference type="GO" id="GO:0005525">
    <property type="term" value="F:GTP binding"/>
    <property type="evidence" value="ECO:0007669"/>
    <property type="project" value="InterPro"/>
</dbReference>
<dbReference type="AlphaFoldDB" id="A0A815TGJ0"/>
<dbReference type="InterPro" id="IPR027417">
    <property type="entry name" value="P-loop_NTPase"/>
</dbReference>
<keyword evidence="4" id="KW-1185">Reference proteome</keyword>
<evidence type="ECO:0000313" key="3">
    <source>
        <dbReference type="EMBL" id="CAF1503478.1"/>
    </source>
</evidence>
<name>A0A815TGJ0_ADIRI</name>
<evidence type="ECO:0000313" key="4">
    <source>
        <dbReference type="Proteomes" id="UP000663828"/>
    </source>
</evidence>
<dbReference type="Gene3D" id="3.40.50.300">
    <property type="entry name" value="P-loop containing nucleotide triphosphate hydrolases"/>
    <property type="match status" value="1"/>
</dbReference>
<comment type="caution">
    <text evidence="3">The sequence shown here is derived from an EMBL/GenBank/DDBJ whole genome shotgun (WGS) entry which is preliminary data.</text>
</comment>
<gene>
    <name evidence="2" type="ORF">EDS130_LOCUS29344</name>
    <name evidence="3" type="ORF">XAT740_LOCUS39797</name>
</gene>
<dbReference type="InterPro" id="IPR006073">
    <property type="entry name" value="GTP-bd"/>
</dbReference>
<dbReference type="Proteomes" id="UP000663828">
    <property type="component" value="Unassembled WGS sequence"/>
</dbReference>
<sequence length="375" mass="42564">MVDNLRQTNLLLCGSARVGKSTLVNAICQRKLTKTSASLNSITKSVERYSYECTHGKTVHETIIWDSPGIESWNEDDVRSYMATLIEQTQPLCMIYCASPGSFAILEHVAWLLSECYKKNIFCALVCTNMWAGKNRQVVVDEFRRLVQSVHPNIKPTEEDGVIYYRNVALITMVNSQEYVDEDFGVRKDPSGVNELIFGIAKCLKRDFMFAWFRSVSQNTTFWKKMSSKLSGLLHVPVDTFNSFYEGASTFLECLLDVSNFESEYAISNDMNNSQQSIFNDVEIIEMPKNQLKFTLHSEHLQAIHQLAQTLANLGAISSKTNAESTSVFTLTVEFDNKQQHDAIYNLCKLMSSEQIICSIENDICCDFDSVQIKK</sequence>